<name>A0A5C1YQG8_9PROT</name>
<proteinExistence type="predicted"/>
<reference evidence="1 2" key="1">
    <citation type="submission" date="2019-09" db="EMBL/GenBank/DDBJ databases">
        <title>Genome sequencing of strain KACC 21233.</title>
        <authorList>
            <person name="Heo J."/>
            <person name="Kim S.-J."/>
            <person name="Kim J.-S."/>
            <person name="Hong S.-B."/>
            <person name="Kwon S.-W."/>
        </authorList>
    </citation>
    <scope>NUCLEOTIDE SEQUENCE [LARGE SCALE GENOMIC DNA]</scope>
    <source>
        <strain evidence="1 2">KACC 21233</strain>
    </source>
</reference>
<evidence type="ECO:0000313" key="2">
    <source>
        <dbReference type="Proteomes" id="UP000324536"/>
    </source>
</evidence>
<organism evidence="1 2">
    <name type="scientific">Acetobacter vaccinii</name>
    <dbReference type="NCBI Taxonomy" id="2592655"/>
    <lineage>
        <taxon>Bacteria</taxon>
        <taxon>Pseudomonadati</taxon>
        <taxon>Pseudomonadota</taxon>
        <taxon>Alphaproteobacteria</taxon>
        <taxon>Acetobacterales</taxon>
        <taxon>Acetobacteraceae</taxon>
        <taxon>Acetobacter</taxon>
    </lineage>
</organism>
<accession>A0A5C1YQG8</accession>
<evidence type="ECO:0000313" key="1">
    <source>
        <dbReference type="EMBL" id="QEO17227.1"/>
    </source>
</evidence>
<gene>
    <name evidence="1" type="ORF">FLP30_05335</name>
</gene>
<dbReference type="Proteomes" id="UP000324536">
    <property type="component" value="Chromosome"/>
</dbReference>
<sequence>MMVQFDFLPCDEAPLLEATCSVIAFDVVMTYPLSYGETRTALQEAIDTRMGVTDMAPRVDIGEMQAFLRKGNILAGLDVYFGRVEPEPFVYADGFEHGPLIALALREQDIQPDDVSFDEPVAVKIDQERRVVRIDYGERRPIHQTFSLADDLIVHVGQDKALVDMVFRNIRWIDIENEPGISSGVPSGNRGVVRSLCLSLARYVRALCQKA</sequence>
<keyword evidence="2" id="KW-1185">Reference proteome</keyword>
<protein>
    <submittedName>
        <fullName evidence="1">Uncharacterized protein</fullName>
    </submittedName>
</protein>
<dbReference type="KEGG" id="acek:FLP30_05335"/>
<dbReference type="OrthoDB" id="7219491at2"/>
<dbReference type="AlphaFoldDB" id="A0A5C1YQG8"/>
<dbReference type="EMBL" id="CP043506">
    <property type="protein sequence ID" value="QEO17227.1"/>
    <property type="molecule type" value="Genomic_DNA"/>
</dbReference>
<dbReference type="RefSeq" id="WP_149278906.1">
    <property type="nucleotide sequence ID" value="NZ_CP043506.1"/>
</dbReference>